<gene>
    <name evidence="2" type="ORF">CYNAS_LOCUS16782</name>
</gene>
<feature type="region of interest" description="Disordered" evidence="1">
    <location>
        <begin position="32"/>
        <end position="52"/>
    </location>
</feature>
<dbReference type="AlphaFoldDB" id="A0AA36H6Z2"/>
<dbReference type="EMBL" id="CATQJL010000316">
    <property type="protein sequence ID" value="CAJ0604799.1"/>
    <property type="molecule type" value="Genomic_DNA"/>
</dbReference>
<protein>
    <submittedName>
        <fullName evidence="2">Uncharacterized protein</fullName>
    </submittedName>
</protein>
<comment type="caution">
    <text evidence="2">The sequence shown here is derived from an EMBL/GenBank/DDBJ whole genome shotgun (WGS) entry which is preliminary data.</text>
</comment>
<dbReference type="Proteomes" id="UP001176961">
    <property type="component" value="Unassembled WGS sequence"/>
</dbReference>
<accession>A0AA36H6Z2</accession>
<sequence length="119" mass="13368">MGTARRVSAEEMSPGDVTFKFMVVSKGVGVGERGRVKEGGEEEEEEEEEREYDSTACALSLALMVMPIYLLVRACRSRAKGEKVEPVMPAIREDRAGISIIREHIYINMRSSMFDITYT</sequence>
<keyword evidence="3" id="KW-1185">Reference proteome</keyword>
<organism evidence="2 3">
    <name type="scientific">Cylicocyclus nassatus</name>
    <name type="common">Nematode worm</name>
    <dbReference type="NCBI Taxonomy" id="53992"/>
    <lineage>
        <taxon>Eukaryota</taxon>
        <taxon>Metazoa</taxon>
        <taxon>Ecdysozoa</taxon>
        <taxon>Nematoda</taxon>
        <taxon>Chromadorea</taxon>
        <taxon>Rhabditida</taxon>
        <taxon>Rhabditina</taxon>
        <taxon>Rhabditomorpha</taxon>
        <taxon>Strongyloidea</taxon>
        <taxon>Strongylidae</taxon>
        <taxon>Cylicocyclus</taxon>
    </lineage>
</organism>
<proteinExistence type="predicted"/>
<evidence type="ECO:0000313" key="3">
    <source>
        <dbReference type="Proteomes" id="UP001176961"/>
    </source>
</evidence>
<feature type="compositionally biased region" description="Acidic residues" evidence="1">
    <location>
        <begin position="40"/>
        <end position="51"/>
    </location>
</feature>
<name>A0AA36H6Z2_CYLNA</name>
<evidence type="ECO:0000313" key="2">
    <source>
        <dbReference type="EMBL" id="CAJ0604799.1"/>
    </source>
</evidence>
<evidence type="ECO:0000256" key="1">
    <source>
        <dbReference type="SAM" id="MobiDB-lite"/>
    </source>
</evidence>
<reference evidence="2" key="1">
    <citation type="submission" date="2023-07" db="EMBL/GenBank/DDBJ databases">
        <authorList>
            <consortium name="CYATHOMIX"/>
        </authorList>
    </citation>
    <scope>NUCLEOTIDE SEQUENCE</scope>
    <source>
        <strain evidence="2">N/A</strain>
    </source>
</reference>